<evidence type="ECO:0000313" key="4">
    <source>
        <dbReference type="Proteomes" id="UP000323297"/>
    </source>
</evidence>
<keyword evidence="2" id="KW-1277">Toxin-antitoxin system</keyword>
<dbReference type="InterPro" id="IPR035093">
    <property type="entry name" value="RelE/ParE_toxin_dom_sf"/>
</dbReference>
<dbReference type="Pfam" id="PF05016">
    <property type="entry name" value="ParE_toxin"/>
    <property type="match status" value="1"/>
</dbReference>
<evidence type="ECO:0000256" key="2">
    <source>
        <dbReference type="ARBA" id="ARBA00022649"/>
    </source>
</evidence>
<gene>
    <name evidence="3" type="ORF">D3H66_08940</name>
</gene>
<reference evidence="3 4" key="1">
    <citation type="submission" date="2019-08" db="EMBL/GenBank/DDBJ databases">
        <title>Draft genome sequence of Citrobacter portucalensis strain isolated from green turtle.</title>
        <authorList>
            <person name="Fernandes M.R."/>
            <person name="Sellera F.P."/>
            <person name="Goldeberg D.W."/>
            <person name="Costa D.C."/>
            <person name="Lincopan N."/>
        </authorList>
    </citation>
    <scope>NUCLEOTIDE SEQUENCE [LARGE SCALE GENOMIC DNA]</scope>
    <source>
        <strain evidence="3 4">TV06</strain>
    </source>
</reference>
<name>A0A5B0T4N3_9ENTR</name>
<dbReference type="InterPro" id="IPR007712">
    <property type="entry name" value="RelE/ParE_toxin"/>
</dbReference>
<accession>A0A5B0T4N3</accession>
<comment type="similarity">
    <text evidence="1">Belongs to the RelE toxin family.</text>
</comment>
<dbReference type="Gene3D" id="3.30.2310.20">
    <property type="entry name" value="RelE-like"/>
    <property type="match status" value="1"/>
</dbReference>
<evidence type="ECO:0000256" key="1">
    <source>
        <dbReference type="ARBA" id="ARBA00006226"/>
    </source>
</evidence>
<organism evidence="3 4">
    <name type="scientific">Citrobacter portucalensis</name>
    <dbReference type="NCBI Taxonomy" id="1639133"/>
    <lineage>
        <taxon>Bacteria</taxon>
        <taxon>Pseudomonadati</taxon>
        <taxon>Pseudomonadota</taxon>
        <taxon>Gammaproteobacteria</taxon>
        <taxon>Enterobacterales</taxon>
        <taxon>Enterobacteriaceae</taxon>
        <taxon>Citrobacter</taxon>
        <taxon>Citrobacter freundii complex</taxon>
    </lineage>
</organism>
<dbReference type="PANTHER" id="PTHR33755:SF6">
    <property type="entry name" value="PLASMID STABILIZATION SYSTEM PROTEIN"/>
    <property type="match status" value="1"/>
</dbReference>
<sequence length="91" mass="10762">MLPIEWKKQAQNDREKIFNFVAKESAISAILLDDEIEEAPEHAQTHPRMHRAGRKQGTREIVVRESWIIVYRIEPKKLVILRVLSSRKKYP</sequence>
<proteinExistence type="inferred from homology"/>
<dbReference type="PANTHER" id="PTHR33755">
    <property type="entry name" value="TOXIN PARE1-RELATED"/>
    <property type="match status" value="1"/>
</dbReference>
<dbReference type="Proteomes" id="UP000323297">
    <property type="component" value="Unassembled WGS sequence"/>
</dbReference>
<dbReference type="EMBL" id="VTZD01000011">
    <property type="protein sequence ID" value="KAA1144533.1"/>
    <property type="molecule type" value="Genomic_DNA"/>
</dbReference>
<protein>
    <submittedName>
        <fullName evidence="3">Type II toxin-antitoxin system mRNA interferase toxin, RelE/StbE family</fullName>
    </submittedName>
</protein>
<evidence type="ECO:0000313" key="3">
    <source>
        <dbReference type="EMBL" id="KAA1144533.1"/>
    </source>
</evidence>
<dbReference type="AlphaFoldDB" id="A0A5B0T4N3"/>
<dbReference type="NCBIfam" id="TIGR02385">
    <property type="entry name" value="RelE_StbE"/>
    <property type="match status" value="1"/>
</dbReference>
<dbReference type="RefSeq" id="WP_149607566.1">
    <property type="nucleotide sequence ID" value="NZ_VTZD01000011.1"/>
</dbReference>
<comment type="caution">
    <text evidence="3">The sequence shown here is derived from an EMBL/GenBank/DDBJ whole genome shotgun (WGS) entry which is preliminary data.</text>
</comment>
<dbReference type="InterPro" id="IPR051803">
    <property type="entry name" value="TA_system_RelE-like_toxin"/>
</dbReference>